<evidence type="ECO:0000313" key="1">
    <source>
        <dbReference type="EMBL" id="VAW66188.1"/>
    </source>
</evidence>
<dbReference type="EMBL" id="UOFI01000074">
    <property type="protein sequence ID" value="VAW66188.1"/>
    <property type="molecule type" value="Genomic_DNA"/>
</dbReference>
<protein>
    <submittedName>
        <fullName evidence="1">Uncharacterized protein</fullName>
    </submittedName>
</protein>
<organism evidence="1">
    <name type="scientific">hydrothermal vent metagenome</name>
    <dbReference type="NCBI Taxonomy" id="652676"/>
    <lineage>
        <taxon>unclassified sequences</taxon>
        <taxon>metagenomes</taxon>
        <taxon>ecological metagenomes</taxon>
    </lineage>
</organism>
<sequence length="112" mass="12638">MNIDLAKTPQLNKHWIDSNLSSVLKKGDINDIILLRAITTPVAEVDFDSILNLLDNATKFINKDISVLYSDWIWDAIIVSTTGKYFHFLSDNEFILIVSEDGFGVAEVKHSK</sequence>
<dbReference type="AlphaFoldDB" id="A0A3B0XD03"/>
<proteinExistence type="predicted"/>
<gene>
    <name evidence="1" type="ORF">MNBD_GAMMA09-3442</name>
</gene>
<reference evidence="1" key="1">
    <citation type="submission" date="2018-06" db="EMBL/GenBank/DDBJ databases">
        <authorList>
            <person name="Zhirakovskaya E."/>
        </authorList>
    </citation>
    <scope>NUCLEOTIDE SEQUENCE</scope>
</reference>
<name>A0A3B0XD03_9ZZZZ</name>
<accession>A0A3B0XD03</accession>